<gene>
    <name evidence="8" type="primary">tdk</name>
    <name evidence="14" type="ORF">FJY75_00420</name>
</gene>
<dbReference type="Gene3D" id="3.30.60.20">
    <property type="match status" value="1"/>
</dbReference>
<dbReference type="InterPro" id="IPR001267">
    <property type="entry name" value="Thymidine_kinase"/>
</dbReference>
<evidence type="ECO:0000313" key="14">
    <source>
        <dbReference type="EMBL" id="MBM3316291.1"/>
    </source>
</evidence>
<dbReference type="SUPFAM" id="SSF57716">
    <property type="entry name" value="Glucocorticoid receptor-like (DNA-binding domain)"/>
    <property type="match status" value="1"/>
</dbReference>
<reference evidence="14" key="1">
    <citation type="submission" date="2019-03" db="EMBL/GenBank/DDBJ databases">
        <title>Lake Tanganyika Metagenome-Assembled Genomes (MAGs).</title>
        <authorList>
            <person name="Tran P."/>
        </authorList>
    </citation>
    <scope>NUCLEOTIDE SEQUENCE</scope>
    <source>
        <strain evidence="14">M_DeepCast_400m_m2_100</strain>
    </source>
</reference>
<dbReference type="InterPro" id="IPR020633">
    <property type="entry name" value="Thymidine_kinase_CS"/>
</dbReference>
<evidence type="ECO:0000256" key="12">
    <source>
        <dbReference type="RuleBase" id="RU004165"/>
    </source>
</evidence>
<keyword evidence="4 8" id="KW-0808">Transferase</keyword>
<dbReference type="PROSITE" id="PS00603">
    <property type="entry name" value="TK_CELLULAR_TYPE"/>
    <property type="match status" value="1"/>
</dbReference>
<feature type="active site" description="Proton acceptor" evidence="8 9">
    <location>
        <position position="90"/>
    </location>
</feature>
<evidence type="ECO:0000256" key="11">
    <source>
        <dbReference type="RuleBase" id="RU000544"/>
    </source>
</evidence>
<dbReference type="Pfam" id="PF00265">
    <property type="entry name" value="TK"/>
    <property type="match status" value="1"/>
</dbReference>
<dbReference type="GO" id="GO:0071897">
    <property type="term" value="P:DNA biosynthetic process"/>
    <property type="evidence" value="ECO:0007669"/>
    <property type="project" value="UniProtKB-KW"/>
</dbReference>
<proteinExistence type="inferred from homology"/>
<dbReference type="GO" id="GO:0008270">
    <property type="term" value="F:zinc ion binding"/>
    <property type="evidence" value="ECO:0007669"/>
    <property type="project" value="UniProtKB-UniRule"/>
</dbReference>
<sequence length="213" mass="23153">MTFGTPRGTGWIEVICGGMFSGKTEELIRRLRRAQIARQRVAIFKPIVDDRYAGDRLVTHDRTWLPSIPVRHAREILEGAGEAQVLGIDEVQFFDRSLVGVCQQLAALGKRVIAAGLDLDYRGRPFEPVPELMAVAEYVTKVQAVCVVCGNPASRTQRVGGGGERILVGGREVYEPRCRRCFEPPEETSGDLFGAGTGGATERPEAGAGGAER</sequence>
<name>A0A938BPW9_UNCEI</name>
<dbReference type="PIRSF" id="PIRSF035805">
    <property type="entry name" value="TK_cell"/>
    <property type="match status" value="1"/>
</dbReference>
<evidence type="ECO:0000256" key="10">
    <source>
        <dbReference type="PIRSR" id="PIRSR035805-2"/>
    </source>
</evidence>
<keyword evidence="3 8" id="KW-0237">DNA synthesis</keyword>
<organism evidence="14 15">
    <name type="scientific">Eiseniibacteriota bacterium</name>
    <dbReference type="NCBI Taxonomy" id="2212470"/>
    <lineage>
        <taxon>Bacteria</taxon>
        <taxon>Candidatus Eiseniibacteriota</taxon>
    </lineage>
</organism>
<comment type="similarity">
    <text evidence="1 8 12">Belongs to the thymidine kinase family.</text>
</comment>
<feature type="binding site" evidence="8">
    <location>
        <begin position="17"/>
        <end position="24"/>
    </location>
    <ligand>
        <name>ATP</name>
        <dbReference type="ChEBI" id="CHEBI:30616"/>
    </ligand>
</feature>
<evidence type="ECO:0000256" key="8">
    <source>
        <dbReference type="HAMAP-Rule" id="MF_00124"/>
    </source>
</evidence>
<dbReference type="GO" id="GO:0004797">
    <property type="term" value="F:thymidine kinase activity"/>
    <property type="evidence" value="ECO:0007669"/>
    <property type="project" value="UniProtKB-UniRule"/>
</dbReference>
<evidence type="ECO:0000256" key="13">
    <source>
        <dbReference type="SAM" id="MobiDB-lite"/>
    </source>
</evidence>
<dbReference type="HAMAP" id="MF_00124">
    <property type="entry name" value="Thymidine_kinase"/>
    <property type="match status" value="1"/>
</dbReference>
<feature type="region of interest" description="Disordered" evidence="13">
    <location>
        <begin position="183"/>
        <end position="213"/>
    </location>
</feature>
<keyword evidence="6 8" id="KW-0418">Kinase</keyword>
<dbReference type="InterPro" id="IPR027417">
    <property type="entry name" value="P-loop_NTPase"/>
</dbReference>
<feature type="binding site" evidence="8">
    <location>
        <position position="149"/>
    </location>
    <ligand>
        <name>Zn(2+)</name>
        <dbReference type="ChEBI" id="CHEBI:29105"/>
    </ligand>
</feature>
<evidence type="ECO:0000256" key="6">
    <source>
        <dbReference type="ARBA" id="ARBA00022777"/>
    </source>
</evidence>
<dbReference type="NCBIfam" id="NF003296">
    <property type="entry name" value="PRK04296.1-1"/>
    <property type="match status" value="1"/>
</dbReference>
<feature type="binding site" evidence="10">
    <location>
        <position position="174"/>
    </location>
    <ligand>
        <name>substrate</name>
    </ligand>
</feature>
<keyword evidence="8" id="KW-0862">Zinc</keyword>
<dbReference type="SUPFAM" id="SSF52540">
    <property type="entry name" value="P-loop containing nucleoside triphosphate hydrolases"/>
    <property type="match status" value="1"/>
</dbReference>
<evidence type="ECO:0000256" key="9">
    <source>
        <dbReference type="PIRSR" id="PIRSR035805-1"/>
    </source>
</evidence>
<protein>
    <recommendedName>
        <fullName evidence="2 8">Thymidine kinase</fullName>
        <ecNumber evidence="2 8">2.7.1.21</ecNumber>
    </recommendedName>
</protein>
<dbReference type="AlphaFoldDB" id="A0A938BPW9"/>
<evidence type="ECO:0000256" key="2">
    <source>
        <dbReference type="ARBA" id="ARBA00012118"/>
    </source>
</evidence>
<comment type="caution">
    <text evidence="14">The sequence shown here is derived from an EMBL/GenBank/DDBJ whole genome shotgun (WGS) entry which is preliminary data.</text>
</comment>
<comment type="catalytic activity">
    <reaction evidence="8 11">
        <text>thymidine + ATP = dTMP + ADP + H(+)</text>
        <dbReference type="Rhea" id="RHEA:19129"/>
        <dbReference type="ChEBI" id="CHEBI:15378"/>
        <dbReference type="ChEBI" id="CHEBI:17748"/>
        <dbReference type="ChEBI" id="CHEBI:30616"/>
        <dbReference type="ChEBI" id="CHEBI:63528"/>
        <dbReference type="ChEBI" id="CHEBI:456216"/>
        <dbReference type="EC" id="2.7.1.21"/>
    </reaction>
</comment>
<feature type="binding site" evidence="8">
    <location>
        <begin position="89"/>
        <end position="92"/>
    </location>
    <ligand>
        <name>ATP</name>
        <dbReference type="ChEBI" id="CHEBI:30616"/>
    </ligand>
</feature>
<dbReference type="Proteomes" id="UP000748308">
    <property type="component" value="Unassembled WGS sequence"/>
</dbReference>
<feature type="binding site" evidence="8">
    <location>
        <position position="146"/>
    </location>
    <ligand>
        <name>Zn(2+)</name>
        <dbReference type="ChEBI" id="CHEBI:29105"/>
    </ligand>
</feature>
<evidence type="ECO:0000256" key="5">
    <source>
        <dbReference type="ARBA" id="ARBA00022741"/>
    </source>
</evidence>
<evidence type="ECO:0000313" key="15">
    <source>
        <dbReference type="Proteomes" id="UP000748308"/>
    </source>
</evidence>
<evidence type="ECO:0000256" key="3">
    <source>
        <dbReference type="ARBA" id="ARBA00022634"/>
    </source>
</evidence>
<dbReference type="EC" id="2.7.1.21" evidence="2 8"/>
<dbReference type="GO" id="GO:0005524">
    <property type="term" value="F:ATP binding"/>
    <property type="evidence" value="ECO:0007669"/>
    <property type="project" value="UniProtKB-UniRule"/>
</dbReference>
<keyword evidence="7 8" id="KW-0067">ATP-binding</keyword>
<dbReference type="PANTHER" id="PTHR11441">
    <property type="entry name" value="THYMIDINE KINASE"/>
    <property type="match status" value="1"/>
</dbReference>
<keyword evidence="5 8" id="KW-0547">Nucleotide-binding</keyword>
<dbReference type="GO" id="GO:0005829">
    <property type="term" value="C:cytosol"/>
    <property type="evidence" value="ECO:0007669"/>
    <property type="project" value="TreeGrafter"/>
</dbReference>
<accession>A0A938BPW9</accession>
<comment type="subunit">
    <text evidence="8">Homotetramer.</text>
</comment>
<evidence type="ECO:0000256" key="4">
    <source>
        <dbReference type="ARBA" id="ARBA00022679"/>
    </source>
</evidence>
<evidence type="ECO:0000256" key="7">
    <source>
        <dbReference type="ARBA" id="ARBA00022840"/>
    </source>
</evidence>
<keyword evidence="8" id="KW-0479">Metal-binding</keyword>
<dbReference type="EMBL" id="VGIY01000004">
    <property type="protein sequence ID" value="MBM3316291.1"/>
    <property type="molecule type" value="Genomic_DNA"/>
</dbReference>
<feature type="binding site" evidence="10">
    <location>
        <begin position="166"/>
        <end position="169"/>
    </location>
    <ligand>
        <name>substrate</name>
    </ligand>
</feature>
<feature type="binding site" evidence="8">
    <location>
        <position position="178"/>
    </location>
    <ligand>
        <name>Zn(2+)</name>
        <dbReference type="ChEBI" id="CHEBI:29105"/>
    </ligand>
</feature>
<dbReference type="PANTHER" id="PTHR11441:SF0">
    <property type="entry name" value="THYMIDINE KINASE, CYTOSOLIC"/>
    <property type="match status" value="1"/>
</dbReference>
<keyword evidence="8" id="KW-0963">Cytoplasm</keyword>
<dbReference type="GO" id="GO:0046104">
    <property type="term" value="P:thymidine metabolic process"/>
    <property type="evidence" value="ECO:0007669"/>
    <property type="project" value="TreeGrafter"/>
</dbReference>
<dbReference type="Gene3D" id="3.40.50.300">
    <property type="entry name" value="P-loop containing nucleotide triphosphate hydrolases"/>
    <property type="match status" value="1"/>
</dbReference>
<feature type="binding site" evidence="8">
    <location>
        <position position="181"/>
    </location>
    <ligand>
        <name>Zn(2+)</name>
        <dbReference type="ChEBI" id="CHEBI:29105"/>
    </ligand>
</feature>
<evidence type="ECO:0000256" key="1">
    <source>
        <dbReference type="ARBA" id="ARBA00007587"/>
    </source>
</evidence>
<comment type="subcellular location">
    <subcellularLocation>
        <location evidence="8">Cytoplasm</location>
    </subcellularLocation>
</comment>